<sequence length="560" mass="62091">MISGPNAKACTVWSRAQRIICGVVVLALGITAAGQQPAKPDQLEDQVQELKQEYEATTQALSLRIAALEQQLEKQREAARENKTGTISAAELVAEQAAGKVLSGNSNQVGAKFQGQLSSAPTYDFIRDADQRITKLQQQVGSFEFHGYFRSGYGLNSEGGQMVAFQAPGAEAKYRLGNEAETYAELIFVDNWLNPDRDSDKAWAKCEFMIEANTSNSANSANFPDGIGNDQFRFREAFVQMGNVIENQPNAKFWAGERYYRRQHMDINDFYPLDASGYGGGVEDLDLKFGKLALAFLNSARPDITTQYGNLAKSTIDARAYDIKGPLGLWAMWFDYATSKGGTATAANISVPSGTRIPTTDGYAFGFRHQKLEWHGDGFHSFSFMYGTGAASNFSSNGSGVVIPNPSLYLDSSKQFLITEQLLYQPNDRFAIYPQFLYQRTTDGIPHHEWNEWVSFGVRPEVFFTKYLSLAVEGGFDYVKNPNVAGQNFTNVLGPYDGWLRKITFAPQIGAGRKYFSRPVLRAFVTYANWSNGLKGYVGGVPFQNRTSGLTFGVQSESWW</sequence>
<evidence type="ECO:0000256" key="1">
    <source>
        <dbReference type="ARBA" id="ARBA00004571"/>
    </source>
</evidence>
<dbReference type="InterPro" id="IPR050286">
    <property type="entry name" value="G_neg_Bact_CarbUptk_Porin"/>
</dbReference>
<dbReference type="AlphaFoldDB" id="A0A7G8BLN1"/>
<proteinExistence type="inferred from homology"/>
<dbReference type="GO" id="GO:0046930">
    <property type="term" value="C:pore complex"/>
    <property type="evidence" value="ECO:0007669"/>
    <property type="project" value="UniProtKB-KW"/>
</dbReference>
<keyword evidence="6" id="KW-0406">Ion transport</keyword>
<keyword evidence="10" id="KW-0175">Coiled coil</keyword>
<dbReference type="PANTHER" id="PTHR38762">
    <property type="entry name" value="CRYPTIC OUTER MEMBRANE PORIN BGLH-RELATED"/>
    <property type="match status" value="1"/>
</dbReference>
<evidence type="ECO:0000256" key="6">
    <source>
        <dbReference type="ARBA" id="ARBA00023065"/>
    </source>
</evidence>
<keyword evidence="5" id="KW-0812">Transmembrane</keyword>
<dbReference type="InterPro" id="IPR003192">
    <property type="entry name" value="Porin_LamB"/>
</dbReference>
<evidence type="ECO:0000256" key="9">
    <source>
        <dbReference type="ARBA" id="ARBA00023237"/>
    </source>
</evidence>
<dbReference type="Gene3D" id="2.40.170.10">
    <property type="entry name" value="Porin, LamB type"/>
    <property type="match status" value="1"/>
</dbReference>
<dbReference type="InterPro" id="IPR036998">
    <property type="entry name" value="Porin_LamB_sf"/>
</dbReference>
<keyword evidence="9" id="KW-0998">Cell outer membrane</keyword>
<evidence type="ECO:0000256" key="4">
    <source>
        <dbReference type="ARBA" id="ARBA00022452"/>
    </source>
</evidence>
<dbReference type="RefSeq" id="WP_186744889.1">
    <property type="nucleotide sequence ID" value="NZ_CP060394.1"/>
</dbReference>
<dbReference type="GO" id="GO:0015288">
    <property type="term" value="F:porin activity"/>
    <property type="evidence" value="ECO:0007669"/>
    <property type="project" value="UniProtKB-KW"/>
</dbReference>
<comment type="subcellular location">
    <subcellularLocation>
        <location evidence="1">Cell outer membrane</location>
        <topology evidence="1">Multi-pass membrane protein</topology>
    </subcellularLocation>
</comment>
<reference evidence="11 12" key="1">
    <citation type="submission" date="2020-08" db="EMBL/GenBank/DDBJ databases">
        <title>Edaphobacter telluris sp. nov. and Acidobacterium dinghuensis sp. nov., two acidobacteria isolated from forest soil.</title>
        <authorList>
            <person name="Fu J."/>
            <person name="Qiu L."/>
        </authorList>
    </citation>
    <scope>NUCLEOTIDE SEQUENCE [LARGE SCALE GENOMIC DNA]</scope>
    <source>
        <strain evidence="11">4Y35</strain>
    </source>
</reference>
<feature type="coiled-coil region" evidence="10">
    <location>
        <begin position="40"/>
        <end position="85"/>
    </location>
</feature>
<dbReference type="PANTHER" id="PTHR38762:SF1">
    <property type="entry name" value="CRYPTIC OUTER MEMBRANE PORIN BGLH-RELATED"/>
    <property type="match status" value="1"/>
</dbReference>
<dbReference type="GO" id="GO:0009279">
    <property type="term" value="C:cell outer membrane"/>
    <property type="evidence" value="ECO:0007669"/>
    <property type="project" value="UniProtKB-SubCell"/>
</dbReference>
<dbReference type="EMBL" id="CP060394">
    <property type="protein sequence ID" value="QNI33451.1"/>
    <property type="molecule type" value="Genomic_DNA"/>
</dbReference>
<comment type="similarity">
    <text evidence="2">Belongs to the porin LamB (TC 1.B.3) family.</text>
</comment>
<name>A0A7G8BLN1_9BACT</name>
<gene>
    <name evidence="11" type="ORF">H7849_05745</name>
</gene>
<evidence type="ECO:0000256" key="7">
    <source>
        <dbReference type="ARBA" id="ARBA00023114"/>
    </source>
</evidence>
<dbReference type="GO" id="GO:0015774">
    <property type="term" value="P:polysaccharide transport"/>
    <property type="evidence" value="ECO:0007669"/>
    <property type="project" value="TreeGrafter"/>
</dbReference>
<dbReference type="Proteomes" id="UP000515312">
    <property type="component" value="Chromosome"/>
</dbReference>
<dbReference type="SUPFAM" id="SSF56935">
    <property type="entry name" value="Porins"/>
    <property type="match status" value="1"/>
</dbReference>
<keyword evidence="7" id="KW-0626">Porin</keyword>
<keyword evidence="8" id="KW-0472">Membrane</keyword>
<accession>A0A7G8BLN1</accession>
<keyword evidence="3" id="KW-0813">Transport</keyword>
<dbReference type="KEGG" id="adin:H7849_05745"/>
<dbReference type="GO" id="GO:0015144">
    <property type="term" value="F:carbohydrate transmembrane transporter activity"/>
    <property type="evidence" value="ECO:0007669"/>
    <property type="project" value="TreeGrafter"/>
</dbReference>
<evidence type="ECO:0000256" key="2">
    <source>
        <dbReference type="ARBA" id="ARBA00007055"/>
    </source>
</evidence>
<keyword evidence="4" id="KW-1134">Transmembrane beta strand</keyword>
<evidence type="ECO:0000256" key="10">
    <source>
        <dbReference type="SAM" id="Coils"/>
    </source>
</evidence>
<dbReference type="Pfam" id="PF02264">
    <property type="entry name" value="LamB"/>
    <property type="match status" value="1"/>
</dbReference>
<evidence type="ECO:0000313" key="11">
    <source>
        <dbReference type="EMBL" id="QNI33451.1"/>
    </source>
</evidence>
<evidence type="ECO:0000313" key="12">
    <source>
        <dbReference type="Proteomes" id="UP000515312"/>
    </source>
</evidence>
<evidence type="ECO:0000256" key="5">
    <source>
        <dbReference type="ARBA" id="ARBA00022692"/>
    </source>
</evidence>
<protein>
    <submittedName>
        <fullName evidence="11">Carbohydrate porin</fullName>
    </submittedName>
</protein>
<organism evidence="11 12">
    <name type="scientific">Alloacidobacterium dinghuense</name>
    <dbReference type="NCBI Taxonomy" id="2763107"/>
    <lineage>
        <taxon>Bacteria</taxon>
        <taxon>Pseudomonadati</taxon>
        <taxon>Acidobacteriota</taxon>
        <taxon>Terriglobia</taxon>
        <taxon>Terriglobales</taxon>
        <taxon>Acidobacteriaceae</taxon>
        <taxon>Alloacidobacterium</taxon>
    </lineage>
</organism>
<evidence type="ECO:0000256" key="3">
    <source>
        <dbReference type="ARBA" id="ARBA00022448"/>
    </source>
</evidence>
<keyword evidence="12" id="KW-1185">Reference proteome</keyword>
<evidence type="ECO:0000256" key="8">
    <source>
        <dbReference type="ARBA" id="ARBA00023136"/>
    </source>
</evidence>
<dbReference type="GO" id="GO:0006811">
    <property type="term" value="P:monoatomic ion transport"/>
    <property type="evidence" value="ECO:0007669"/>
    <property type="project" value="UniProtKB-KW"/>
</dbReference>